<dbReference type="InterPro" id="IPR050985">
    <property type="entry name" value="Alpha-glycosidase_related"/>
</dbReference>
<evidence type="ECO:0000313" key="8">
    <source>
        <dbReference type="Proteomes" id="UP000006415"/>
    </source>
</evidence>
<dbReference type="SUPFAM" id="SSF51445">
    <property type="entry name" value="(Trans)glycosidases"/>
    <property type="match status" value="1"/>
</dbReference>
<dbReference type="InterPro" id="IPR002252">
    <property type="entry name" value="Glyco_hydro_36"/>
</dbReference>
<dbReference type="Pfam" id="PF02065">
    <property type="entry name" value="Melibiase"/>
    <property type="match status" value="1"/>
</dbReference>
<dbReference type="OrthoDB" id="9758822at2"/>
<organism evidence="7 8">
    <name type="scientific">Scardovia wiggsiae F0424</name>
    <dbReference type="NCBI Taxonomy" id="857290"/>
    <lineage>
        <taxon>Bacteria</taxon>
        <taxon>Bacillati</taxon>
        <taxon>Actinomycetota</taxon>
        <taxon>Actinomycetes</taxon>
        <taxon>Bifidobacteriales</taxon>
        <taxon>Bifidobacteriaceae</taxon>
        <taxon>Scardovia</taxon>
    </lineage>
</organism>
<evidence type="ECO:0000256" key="3">
    <source>
        <dbReference type="ARBA" id="ARBA00022801"/>
    </source>
</evidence>
<dbReference type="Pfam" id="PF16875">
    <property type="entry name" value="Glyco_hydro_36N"/>
    <property type="match status" value="1"/>
</dbReference>
<dbReference type="InterPro" id="IPR000111">
    <property type="entry name" value="Glyco_hydro_27/36_CS"/>
</dbReference>
<dbReference type="PANTHER" id="PTHR43053">
    <property type="entry name" value="GLYCOSIDASE FAMILY 31"/>
    <property type="match status" value="1"/>
</dbReference>
<dbReference type="InterPro" id="IPR013780">
    <property type="entry name" value="Glyco_hydro_b"/>
</dbReference>
<evidence type="ECO:0000256" key="2">
    <source>
        <dbReference type="ARBA" id="ARBA00012755"/>
    </source>
</evidence>
<dbReference type="InterPro" id="IPR038417">
    <property type="entry name" value="Alpga-gal_N_sf"/>
</dbReference>
<dbReference type="InterPro" id="IPR017853">
    <property type="entry name" value="GH"/>
</dbReference>
<gene>
    <name evidence="7" type="ORF">HMPREF9156_00744</name>
</gene>
<dbReference type="EMBL" id="AGZS01000003">
    <property type="protein sequence ID" value="EJD64869.1"/>
    <property type="molecule type" value="Genomic_DNA"/>
</dbReference>
<dbReference type="RefSeq" id="WP_007147808.1">
    <property type="nucleotide sequence ID" value="NZ_AKCI01000001.1"/>
</dbReference>
<dbReference type="STRING" id="857290.HMPREF9156_00744"/>
<feature type="domain" description="Glycosyl hydrolase family 36 N-terminal" evidence="6">
    <location>
        <begin position="39"/>
        <end position="311"/>
    </location>
</feature>
<name>J0WZ52_9BIFI</name>
<dbReference type="AlphaFoldDB" id="J0WZ52"/>
<keyword evidence="3" id="KW-0378">Hydrolase</keyword>
<proteinExistence type="predicted"/>
<evidence type="ECO:0000256" key="1">
    <source>
        <dbReference type="ARBA" id="ARBA00001255"/>
    </source>
</evidence>
<evidence type="ECO:0000259" key="5">
    <source>
        <dbReference type="Pfam" id="PF16874"/>
    </source>
</evidence>
<accession>J0WZ52</accession>
<evidence type="ECO:0000313" key="7">
    <source>
        <dbReference type="EMBL" id="EJD64869.1"/>
    </source>
</evidence>
<reference evidence="7 8" key="1">
    <citation type="submission" date="2012-01" db="EMBL/GenBank/DDBJ databases">
        <title>The Genome Sequence of Scardovia wiggsiae F0424.</title>
        <authorList>
            <consortium name="The Broad Institute Genome Sequencing Platform"/>
            <person name="Earl A."/>
            <person name="Ward D."/>
            <person name="Feldgarden M."/>
            <person name="Gevers D."/>
            <person name="Izard J."/>
            <person name="Ganesan A."/>
            <person name="Baranova O.V."/>
            <person name="Blanton J.M."/>
            <person name="Tanner A.C."/>
            <person name="Mathney J."/>
            <person name="Dewhirst F.E."/>
            <person name="Young S.K."/>
            <person name="Zeng Q."/>
            <person name="Gargeya S."/>
            <person name="Fitzgerald M."/>
            <person name="Haas B."/>
            <person name="Abouelleil A."/>
            <person name="Alvarado L."/>
            <person name="Arachchi H.M."/>
            <person name="Berlin A."/>
            <person name="Chapman S.B."/>
            <person name="Gearin G."/>
            <person name="Goldberg J."/>
            <person name="Griggs A."/>
            <person name="Gujja S."/>
            <person name="Hansen M."/>
            <person name="Heiman D."/>
            <person name="Howarth C."/>
            <person name="Larimer J."/>
            <person name="Lui A."/>
            <person name="MacDonald P.J.P."/>
            <person name="McCowen C."/>
            <person name="Montmayeur A."/>
            <person name="Murphy C."/>
            <person name="Neiman D."/>
            <person name="Pearson M."/>
            <person name="Priest M."/>
            <person name="Roberts A."/>
            <person name="Saif S."/>
            <person name="Shea T."/>
            <person name="Sisk P."/>
            <person name="Stolte C."/>
            <person name="Sykes S."/>
            <person name="Wortman J."/>
            <person name="Nusbaum C."/>
            <person name="Birren B."/>
        </authorList>
    </citation>
    <scope>NUCLEOTIDE SEQUENCE [LARGE SCALE GENOMIC DNA]</scope>
    <source>
        <strain evidence="7 8">F0424</strain>
    </source>
</reference>
<dbReference type="PROSITE" id="PS00512">
    <property type="entry name" value="ALPHA_GALACTOSIDASE"/>
    <property type="match status" value="1"/>
</dbReference>
<dbReference type="Gene3D" id="3.20.20.70">
    <property type="entry name" value="Aldolase class I"/>
    <property type="match status" value="1"/>
</dbReference>
<dbReference type="Gene3D" id="2.60.40.1180">
    <property type="entry name" value="Golgi alpha-mannosidase II"/>
    <property type="match status" value="1"/>
</dbReference>
<dbReference type="Pfam" id="PF16874">
    <property type="entry name" value="Glyco_hydro_36C"/>
    <property type="match status" value="1"/>
</dbReference>
<dbReference type="GO" id="GO:0016052">
    <property type="term" value="P:carbohydrate catabolic process"/>
    <property type="evidence" value="ECO:0007669"/>
    <property type="project" value="InterPro"/>
</dbReference>
<feature type="domain" description="Glycosyl hydrolase family 36 C-terminal" evidence="5">
    <location>
        <begin position="672"/>
        <end position="763"/>
    </location>
</feature>
<comment type="catalytic activity">
    <reaction evidence="1">
        <text>Hydrolysis of terminal, non-reducing alpha-D-galactose residues in alpha-D-galactosides, including galactose oligosaccharides, galactomannans and galactolipids.</text>
        <dbReference type="EC" id="3.2.1.22"/>
    </reaction>
</comment>
<evidence type="ECO:0000259" key="6">
    <source>
        <dbReference type="Pfam" id="PF16875"/>
    </source>
</evidence>
<dbReference type="CDD" id="cd14791">
    <property type="entry name" value="GH36"/>
    <property type="match status" value="1"/>
</dbReference>
<keyword evidence="4" id="KW-0326">Glycosidase</keyword>
<comment type="caution">
    <text evidence="7">The sequence shown here is derived from an EMBL/GenBank/DDBJ whole genome shotgun (WGS) entry which is preliminary data.</text>
</comment>
<dbReference type="HOGENOM" id="CLU_009640_3_1_11"/>
<dbReference type="Proteomes" id="UP000006415">
    <property type="component" value="Unassembled WGS sequence"/>
</dbReference>
<evidence type="ECO:0000256" key="4">
    <source>
        <dbReference type="ARBA" id="ARBA00023295"/>
    </source>
</evidence>
<dbReference type="GO" id="GO:0004557">
    <property type="term" value="F:alpha-galactosidase activity"/>
    <property type="evidence" value="ECO:0007669"/>
    <property type="project" value="UniProtKB-EC"/>
</dbReference>
<keyword evidence="8" id="KW-1185">Reference proteome</keyword>
<dbReference type="InterPro" id="IPR013785">
    <property type="entry name" value="Aldolase_TIM"/>
</dbReference>
<dbReference type="InterPro" id="IPR031704">
    <property type="entry name" value="Glyco_hydro_36_N"/>
</dbReference>
<protein>
    <recommendedName>
        <fullName evidence="2">alpha-galactosidase</fullName>
        <ecNumber evidence="2">3.2.1.22</ecNumber>
    </recommendedName>
</protein>
<dbReference type="Gene3D" id="2.70.98.60">
    <property type="entry name" value="alpha-galactosidase from lactobacil brevis"/>
    <property type="match status" value="1"/>
</dbReference>
<dbReference type="InterPro" id="IPR031705">
    <property type="entry name" value="Glyco_hydro_36_C"/>
</dbReference>
<dbReference type="eggNOG" id="COG3345">
    <property type="taxonomic scope" value="Bacteria"/>
</dbReference>
<sequence>MATAAHTFDSKSSAGMPLRTVYLANGGVALALAACGSDMPHIVHWGREMGDPSSSRGLYDALHPQRVSGNLDITPFPSIMPVQAEAWSGRSRFVVRSQGTELFCKFDVTSFTADYAGRLVDEVSRQARTLAGFGDDELRSAQAQSSTYPDQAAVPHAVVVARDSEQGVELVWEIQVLDSGLVRQKAEVRNIGKPEGGTPLSVQAVELGFPVPPAASEIMTATGHHLRERSPQRQPLVKGRFEKNSVMGRPDFDASLLMSAGTRGFGFEEGEVWSVHVGWSGNSTLSIDSTPFSLPVLGGGELLLGGEVELKASEGYTTPWVYGSYGRGLNEVARRFHRTLRRLHPNLRSKPRPVILNTWEAVYFDHSFDTLKKLADAAQSCGVERFVVDDGWFGSRRDDTSGLGDWQVSEDVWPEGLRPLADYVRSRGMEFGLWFEPEMVNPDSRVARAHPDWVLSPTPGRSAVQGRSQQVLDLTNPAALSYIFHAMDSLVSEIGISYIKWDHNKLVSEAVSRHSGTPAVHNQTLAVYAIIEALKLRHPGLEIESCSSGGGRVDMGILAFCDRIWASDCVDPVERAAIQQYTALLVPPEMIGEHIGASPAHSTRRATSLSMRAVTSLFGHLGVEWDLNAVGQDQLDELSSWISLYKNIRPLVAEGSLVQSDTNDDSVRVDGVVSADRSRGYFRFIQVSTSPNYPAAPVRLPGLDPDGSYRVYPLAASRDLSGTGNGEGPLYWWTPEGVTLSAQSLTNYGIRPPQLHPAQAVIFAAEKV</sequence>
<dbReference type="PANTHER" id="PTHR43053:SF3">
    <property type="entry name" value="ALPHA-GALACTOSIDASE C-RELATED"/>
    <property type="match status" value="1"/>
</dbReference>
<dbReference type="FunFam" id="3.20.20.70:FF:000118">
    <property type="entry name" value="Alpha-galactosidase"/>
    <property type="match status" value="1"/>
</dbReference>
<dbReference type="PRINTS" id="PR00743">
    <property type="entry name" value="GLHYDRLASE36"/>
</dbReference>
<dbReference type="EC" id="3.2.1.22" evidence="2"/>